<reference evidence="1" key="1">
    <citation type="submission" date="2021-02" db="EMBL/GenBank/DDBJ databases">
        <authorList>
            <consortium name="DOE Joint Genome Institute"/>
            <person name="Ahrendt S."/>
            <person name="Looney B.P."/>
            <person name="Miyauchi S."/>
            <person name="Morin E."/>
            <person name="Drula E."/>
            <person name="Courty P.E."/>
            <person name="Chicoki N."/>
            <person name="Fauchery L."/>
            <person name="Kohler A."/>
            <person name="Kuo A."/>
            <person name="Labutti K."/>
            <person name="Pangilinan J."/>
            <person name="Lipzen A."/>
            <person name="Riley R."/>
            <person name="Andreopoulos W."/>
            <person name="He G."/>
            <person name="Johnson J."/>
            <person name="Barry K.W."/>
            <person name="Grigoriev I.V."/>
            <person name="Nagy L."/>
            <person name="Hibbett D."/>
            <person name="Henrissat B."/>
            <person name="Matheny P.B."/>
            <person name="Labbe J."/>
            <person name="Martin F."/>
        </authorList>
    </citation>
    <scope>NUCLEOTIDE SEQUENCE</scope>
    <source>
        <strain evidence="1">EC-137</strain>
    </source>
</reference>
<evidence type="ECO:0000313" key="1">
    <source>
        <dbReference type="EMBL" id="KAI0036263.1"/>
    </source>
</evidence>
<dbReference type="EMBL" id="MU273473">
    <property type="protein sequence ID" value="KAI0036263.1"/>
    <property type="molecule type" value="Genomic_DNA"/>
</dbReference>
<protein>
    <submittedName>
        <fullName evidence="1">Uncharacterized protein</fullName>
    </submittedName>
</protein>
<accession>A0ACB8QXJ7</accession>
<feature type="non-terminal residue" evidence="1">
    <location>
        <position position="202"/>
    </location>
</feature>
<reference evidence="1" key="2">
    <citation type="journal article" date="2022" name="New Phytol.">
        <title>Evolutionary transition to the ectomycorrhizal habit in the genomes of a hyperdiverse lineage of mushroom-forming fungi.</title>
        <authorList>
            <person name="Looney B."/>
            <person name="Miyauchi S."/>
            <person name="Morin E."/>
            <person name="Drula E."/>
            <person name="Courty P.E."/>
            <person name="Kohler A."/>
            <person name="Kuo A."/>
            <person name="LaButti K."/>
            <person name="Pangilinan J."/>
            <person name="Lipzen A."/>
            <person name="Riley R."/>
            <person name="Andreopoulos W."/>
            <person name="He G."/>
            <person name="Johnson J."/>
            <person name="Nolan M."/>
            <person name="Tritt A."/>
            <person name="Barry K.W."/>
            <person name="Grigoriev I.V."/>
            <person name="Nagy L.G."/>
            <person name="Hibbett D."/>
            <person name="Henrissat B."/>
            <person name="Matheny P.B."/>
            <person name="Labbe J."/>
            <person name="Martin F.M."/>
        </authorList>
    </citation>
    <scope>NUCLEOTIDE SEQUENCE</scope>
    <source>
        <strain evidence="1">EC-137</strain>
    </source>
</reference>
<sequence>AGLYSASLTAFLVDSYKLLQSDSAGQTETLTQQSVFLLTQIASQLGANATGSVTAAQPSQLQPFSPTSAAVRINVCWFLSLVFSFTAALFATIVQQWVRDYMQSSFQRYSSPLKRARIRQYLFEGADKQKMAVVVDLIPALIHISLFLFFAGLCDFLFRLNTTVAALTSVAIAACVLVYLWTLVAPAVNAQSPYQSPLSSTF</sequence>
<proteinExistence type="predicted"/>
<organism evidence="1 2">
    <name type="scientific">Vararia minispora EC-137</name>
    <dbReference type="NCBI Taxonomy" id="1314806"/>
    <lineage>
        <taxon>Eukaryota</taxon>
        <taxon>Fungi</taxon>
        <taxon>Dikarya</taxon>
        <taxon>Basidiomycota</taxon>
        <taxon>Agaricomycotina</taxon>
        <taxon>Agaricomycetes</taxon>
        <taxon>Russulales</taxon>
        <taxon>Lachnocladiaceae</taxon>
        <taxon>Vararia</taxon>
    </lineage>
</organism>
<dbReference type="Proteomes" id="UP000814128">
    <property type="component" value="Unassembled WGS sequence"/>
</dbReference>
<gene>
    <name evidence="1" type="ORF">K488DRAFT_34898</name>
</gene>
<feature type="non-terminal residue" evidence="1">
    <location>
        <position position="1"/>
    </location>
</feature>
<name>A0ACB8QXJ7_9AGAM</name>
<keyword evidence="2" id="KW-1185">Reference proteome</keyword>
<evidence type="ECO:0000313" key="2">
    <source>
        <dbReference type="Proteomes" id="UP000814128"/>
    </source>
</evidence>
<comment type="caution">
    <text evidence="1">The sequence shown here is derived from an EMBL/GenBank/DDBJ whole genome shotgun (WGS) entry which is preliminary data.</text>
</comment>